<feature type="domain" description="TonB-dependent receptor-like beta-barrel" evidence="17">
    <location>
        <begin position="303"/>
        <end position="718"/>
    </location>
</feature>
<dbReference type="GO" id="GO:0038023">
    <property type="term" value="F:signaling receptor activity"/>
    <property type="evidence" value="ECO:0007669"/>
    <property type="project" value="InterPro"/>
</dbReference>
<evidence type="ECO:0000256" key="4">
    <source>
        <dbReference type="ARBA" id="ARBA00022452"/>
    </source>
</evidence>
<keyword evidence="8" id="KW-0408">Iron</keyword>
<dbReference type="GO" id="GO:0015344">
    <property type="term" value="F:siderophore uptake transmembrane transporter activity"/>
    <property type="evidence" value="ECO:0007669"/>
    <property type="project" value="TreeGrafter"/>
</dbReference>
<dbReference type="Gene3D" id="2.40.170.20">
    <property type="entry name" value="TonB-dependent receptor, beta-barrel domain"/>
    <property type="match status" value="1"/>
</dbReference>
<accession>B2IJ62</accession>
<keyword evidence="12 19" id="KW-0675">Receptor</keyword>
<comment type="similarity">
    <text evidence="2 14 16">Belongs to the TonB-dependent receptor family.</text>
</comment>
<evidence type="ECO:0000256" key="1">
    <source>
        <dbReference type="ARBA" id="ARBA00004571"/>
    </source>
</evidence>
<dbReference type="PANTHER" id="PTHR32552">
    <property type="entry name" value="FERRICHROME IRON RECEPTOR-RELATED"/>
    <property type="match status" value="1"/>
</dbReference>
<reference evidence="19 20" key="2">
    <citation type="journal article" date="2010" name="J. Bacteriol.">
        <title>Complete genome sequence of Beijerinckia indica subsp. indica.</title>
        <authorList>
            <person name="Tamas I."/>
            <person name="Dedysh S.N."/>
            <person name="Liesack W."/>
            <person name="Stott M.B."/>
            <person name="Alam M."/>
            <person name="Murrell J.C."/>
            <person name="Dunfield P.F."/>
        </authorList>
    </citation>
    <scope>NUCLEOTIDE SEQUENCE [LARGE SCALE GENOMIC DNA]</scope>
    <source>
        <strain evidence="20">ATCC 9039 / DSM 1715 / NCIMB 8712</strain>
    </source>
</reference>
<dbReference type="InterPro" id="IPR010917">
    <property type="entry name" value="TonB_rcpt_CS"/>
</dbReference>
<evidence type="ECO:0000256" key="3">
    <source>
        <dbReference type="ARBA" id="ARBA00022448"/>
    </source>
</evidence>
<keyword evidence="6 14" id="KW-0812">Transmembrane</keyword>
<dbReference type="InterPro" id="IPR010105">
    <property type="entry name" value="TonB_sidphr_rcpt"/>
</dbReference>
<dbReference type="NCBIfam" id="TIGR01783">
    <property type="entry name" value="TonB-siderophor"/>
    <property type="match status" value="1"/>
</dbReference>
<keyword evidence="7" id="KW-0732">Signal</keyword>
<evidence type="ECO:0000259" key="17">
    <source>
        <dbReference type="Pfam" id="PF00593"/>
    </source>
</evidence>
<sequence length="757" mass="82098">MNKWIYSGVPRCAMRGEANLRSKQASGARFMPGAKSSWYSLEVLASFFLLSDPVAAQQAGTPVQLQEVDVTAQGQGAYASEARYQNKTVTVGPLGERSVQDTPFSINTITQDMIVNTQARELNTILTYLPSVQISNQQGGEVTRPQSRGFYGSVVQNTRLDGLNIIGTTAIPVEILDNVQVLNGMAGALYGPAAPSGTFSYTLKRPTDVPLARALTSFDSLGVMTGYADVSARTGPNNMFGYRFNFKHGQGQSYVANSFVANTLYSGSFDVHLTEQTVVELDAYHYQSLQYGLPGAFVYGGSTGQNPLLPAAIDPKLVGYGQPNYGTNLSTDSGDIKIRHAFNNDWSLLAGGLYQNANRGLSGISNTLASNNTGNYTTTAGYTAASRFDIGSNMLYINGHLNTWGITHDVTIGTNGYINGQYNNKNSTTFMASLGSASIGNPMLFAPKAIGPTGGQYLASRLFEQSIIAADTIHFNDQWSLQGVLNSSWLSVDNYNAAGVKTSQDRENGVLSPTASVMFKPIEQLTTYFTFADGVQQGDTAASGSVNFGQTLAPYRSYQYELGAKYAVNENFLLTLDGFRMTRPLAYTDAATKLFQVQGEQRNWGIEFFGSGAITPELSAVGGVTWLDPRLEGTSSYTTSDKLVIGVPHWTSNVFLDYHPTWSQGIAFTLNTRYESARAATTTNNSWAPAYATLDLGLRYSTKIYGYNSTLRFQVANITDTRYWTSLLLGSINGVASTNTAWIGAPRTFQLTYEMDF</sequence>
<protein>
    <submittedName>
        <fullName evidence="19">TonB-dependent siderophore receptor</fullName>
    </submittedName>
</protein>
<name>B2IJ62_BEII9</name>
<evidence type="ECO:0000256" key="10">
    <source>
        <dbReference type="ARBA" id="ARBA00023077"/>
    </source>
</evidence>
<evidence type="ECO:0000256" key="11">
    <source>
        <dbReference type="ARBA" id="ARBA00023136"/>
    </source>
</evidence>
<evidence type="ECO:0000256" key="2">
    <source>
        <dbReference type="ARBA" id="ARBA00009810"/>
    </source>
</evidence>
<keyword evidence="4 14" id="KW-1134">Transmembrane beta strand</keyword>
<dbReference type="InterPro" id="IPR037066">
    <property type="entry name" value="Plug_dom_sf"/>
</dbReference>
<dbReference type="Pfam" id="PF07715">
    <property type="entry name" value="Plug"/>
    <property type="match status" value="1"/>
</dbReference>
<dbReference type="eggNOG" id="COG4774">
    <property type="taxonomic scope" value="Bacteria"/>
</dbReference>
<dbReference type="AlphaFoldDB" id="B2IJ62"/>
<evidence type="ECO:0000256" key="9">
    <source>
        <dbReference type="ARBA" id="ARBA00023065"/>
    </source>
</evidence>
<keyword evidence="9" id="KW-0406">Ion transport</keyword>
<dbReference type="InterPro" id="IPR000531">
    <property type="entry name" value="Beta-barrel_TonB"/>
</dbReference>
<keyword evidence="20" id="KW-1185">Reference proteome</keyword>
<evidence type="ECO:0000256" key="12">
    <source>
        <dbReference type="ARBA" id="ARBA00023170"/>
    </source>
</evidence>
<dbReference type="GO" id="GO:0009279">
    <property type="term" value="C:cell outer membrane"/>
    <property type="evidence" value="ECO:0007669"/>
    <property type="project" value="UniProtKB-SubCell"/>
</dbReference>
<evidence type="ECO:0000256" key="13">
    <source>
        <dbReference type="ARBA" id="ARBA00023237"/>
    </source>
</evidence>
<feature type="short sequence motif" description="TonB C-terminal box" evidence="15">
    <location>
        <begin position="740"/>
        <end position="757"/>
    </location>
</feature>
<evidence type="ECO:0000313" key="20">
    <source>
        <dbReference type="Proteomes" id="UP000001695"/>
    </source>
</evidence>
<dbReference type="SUPFAM" id="SSF56935">
    <property type="entry name" value="Porins"/>
    <property type="match status" value="1"/>
</dbReference>
<organism evidence="19 20">
    <name type="scientific">Beijerinckia indica subsp. indica (strain ATCC 9039 / DSM 1715 / NCIMB 8712)</name>
    <dbReference type="NCBI Taxonomy" id="395963"/>
    <lineage>
        <taxon>Bacteria</taxon>
        <taxon>Pseudomonadati</taxon>
        <taxon>Pseudomonadota</taxon>
        <taxon>Alphaproteobacteria</taxon>
        <taxon>Hyphomicrobiales</taxon>
        <taxon>Beijerinckiaceae</taxon>
        <taxon>Beijerinckia</taxon>
    </lineage>
</organism>
<evidence type="ECO:0000259" key="18">
    <source>
        <dbReference type="Pfam" id="PF07715"/>
    </source>
</evidence>
<dbReference type="Gene3D" id="2.170.130.10">
    <property type="entry name" value="TonB-dependent receptor, plug domain"/>
    <property type="match status" value="1"/>
</dbReference>
<evidence type="ECO:0000256" key="7">
    <source>
        <dbReference type="ARBA" id="ARBA00022729"/>
    </source>
</evidence>
<keyword evidence="13 14" id="KW-0998">Cell outer membrane</keyword>
<gene>
    <name evidence="19" type="ordered locus">Bind_1183</name>
</gene>
<dbReference type="Pfam" id="PF00593">
    <property type="entry name" value="TonB_dep_Rec_b-barrel"/>
    <property type="match status" value="1"/>
</dbReference>
<dbReference type="InterPro" id="IPR039426">
    <property type="entry name" value="TonB-dep_rcpt-like"/>
</dbReference>
<keyword evidence="11 14" id="KW-0472">Membrane</keyword>
<proteinExistence type="inferred from homology"/>
<evidence type="ECO:0000313" key="19">
    <source>
        <dbReference type="EMBL" id="ACB94825.1"/>
    </source>
</evidence>
<keyword evidence="10 16" id="KW-0798">TonB box</keyword>
<dbReference type="KEGG" id="bid:Bind_1183"/>
<evidence type="ECO:0000256" key="8">
    <source>
        <dbReference type="ARBA" id="ARBA00023004"/>
    </source>
</evidence>
<dbReference type="PROSITE" id="PS01156">
    <property type="entry name" value="TONB_DEPENDENT_REC_2"/>
    <property type="match status" value="1"/>
</dbReference>
<dbReference type="CDD" id="cd01347">
    <property type="entry name" value="ligand_gated_channel"/>
    <property type="match status" value="1"/>
</dbReference>
<dbReference type="InterPro" id="IPR036942">
    <property type="entry name" value="Beta-barrel_TonB_sf"/>
</dbReference>
<evidence type="ECO:0000256" key="5">
    <source>
        <dbReference type="ARBA" id="ARBA00022496"/>
    </source>
</evidence>
<evidence type="ECO:0000256" key="16">
    <source>
        <dbReference type="RuleBase" id="RU003357"/>
    </source>
</evidence>
<reference evidence="20" key="1">
    <citation type="submission" date="2008-03" db="EMBL/GenBank/DDBJ databases">
        <title>Complete sequence of chromosome of Beijerinckia indica subsp. indica ATCC 9039.</title>
        <authorList>
            <consortium name="US DOE Joint Genome Institute"/>
            <person name="Copeland A."/>
            <person name="Lucas S."/>
            <person name="Lapidus A."/>
            <person name="Glavina del Rio T."/>
            <person name="Dalin E."/>
            <person name="Tice H."/>
            <person name="Bruce D."/>
            <person name="Goodwin L."/>
            <person name="Pitluck S."/>
            <person name="LaButti K."/>
            <person name="Schmutz J."/>
            <person name="Larimer F."/>
            <person name="Land M."/>
            <person name="Hauser L."/>
            <person name="Kyrpides N."/>
            <person name="Mikhailova N."/>
            <person name="Dunfield P.F."/>
            <person name="Dedysh S.N."/>
            <person name="Liesack W."/>
            <person name="Saw J.H."/>
            <person name="Alam M."/>
            <person name="Chen Y."/>
            <person name="Murrell J.C."/>
            <person name="Richardson P."/>
        </authorList>
    </citation>
    <scope>NUCLEOTIDE SEQUENCE [LARGE SCALE GENOMIC DNA]</scope>
    <source>
        <strain evidence="20">ATCC 9039 / DSM 1715 / NCIMB 8712</strain>
    </source>
</reference>
<evidence type="ECO:0000256" key="6">
    <source>
        <dbReference type="ARBA" id="ARBA00022692"/>
    </source>
</evidence>
<dbReference type="Proteomes" id="UP000001695">
    <property type="component" value="Chromosome"/>
</dbReference>
<keyword evidence="3 14" id="KW-0813">Transport</keyword>
<evidence type="ECO:0000256" key="14">
    <source>
        <dbReference type="PROSITE-ProRule" id="PRU01360"/>
    </source>
</evidence>
<feature type="domain" description="TonB-dependent receptor plug" evidence="18">
    <location>
        <begin position="99"/>
        <end position="198"/>
    </location>
</feature>
<dbReference type="STRING" id="395963.Bind_1183"/>
<dbReference type="InterPro" id="IPR012910">
    <property type="entry name" value="Plug_dom"/>
</dbReference>
<comment type="subcellular location">
    <subcellularLocation>
        <location evidence="1 14">Cell outer membrane</location>
        <topology evidence="1 14">Multi-pass membrane protein</topology>
    </subcellularLocation>
</comment>
<dbReference type="PROSITE" id="PS52016">
    <property type="entry name" value="TONB_DEPENDENT_REC_3"/>
    <property type="match status" value="1"/>
</dbReference>
<evidence type="ECO:0000256" key="15">
    <source>
        <dbReference type="PROSITE-ProRule" id="PRU10144"/>
    </source>
</evidence>
<dbReference type="GO" id="GO:0015891">
    <property type="term" value="P:siderophore transport"/>
    <property type="evidence" value="ECO:0007669"/>
    <property type="project" value="InterPro"/>
</dbReference>
<dbReference type="EMBL" id="CP001016">
    <property type="protein sequence ID" value="ACB94825.1"/>
    <property type="molecule type" value="Genomic_DNA"/>
</dbReference>
<dbReference type="PANTHER" id="PTHR32552:SF82">
    <property type="entry name" value="FCUA PROTEIN"/>
    <property type="match status" value="1"/>
</dbReference>
<keyword evidence="5" id="KW-0410">Iron transport</keyword>
<dbReference type="HOGENOM" id="CLU_008287_22_1_5"/>